<dbReference type="EMBL" id="CP051167">
    <property type="protein sequence ID" value="QIZ72572.1"/>
    <property type="molecule type" value="Genomic_DNA"/>
</dbReference>
<dbReference type="KEGG" id="oxy:HCG48_19875"/>
<keyword evidence="2" id="KW-1185">Reference proteome</keyword>
<evidence type="ECO:0000313" key="1">
    <source>
        <dbReference type="EMBL" id="QIZ72572.1"/>
    </source>
</evidence>
<protein>
    <submittedName>
        <fullName evidence="1">Uncharacterized protein</fullName>
    </submittedName>
</protein>
<evidence type="ECO:0000313" key="2">
    <source>
        <dbReference type="Proteomes" id="UP000500857"/>
    </source>
</evidence>
<gene>
    <name evidence="1" type="ORF">HCG48_19875</name>
</gene>
<dbReference type="Proteomes" id="UP000500857">
    <property type="component" value="Chromosome"/>
</dbReference>
<proteinExistence type="predicted"/>
<name>A0A6H1U132_9CYAN</name>
<organism evidence="1 2">
    <name type="scientific">Oxynema aestuarii AP17</name>
    <dbReference type="NCBI Taxonomy" id="2064643"/>
    <lineage>
        <taxon>Bacteria</taxon>
        <taxon>Bacillati</taxon>
        <taxon>Cyanobacteriota</taxon>
        <taxon>Cyanophyceae</taxon>
        <taxon>Oscillatoriophycideae</taxon>
        <taxon>Oscillatoriales</taxon>
        <taxon>Oscillatoriaceae</taxon>
        <taxon>Oxynema</taxon>
        <taxon>Oxynema aestuarii</taxon>
    </lineage>
</organism>
<dbReference type="RefSeq" id="WP_168570720.1">
    <property type="nucleotide sequence ID" value="NZ_CP051167.1"/>
</dbReference>
<dbReference type="AlphaFoldDB" id="A0A6H1U132"/>
<reference evidence="1 2" key="1">
    <citation type="submission" date="2020-04" db="EMBL/GenBank/DDBJ databases">
        <authorList>
            <person name="Basu S."/>
            <person name="Maruthanayagam V."/>
            <person name="Chakraborty S."/>
            <person name="Pramanik A."/>
            <person name="Mukherjee J."/>
            <person name="Brink B."/>
        </authorList>
    </citation>
    <scope>NUCLEOTIDE SEQUENCE [LARGE SCALE GENOMIC DNA]</scope>
    <source>
        <strain evidence="1 2">AP17</strain>
    </source>
</reference>
<accession>A0A6H1U132</accession>
<sequence>MTVCPTVAWKEKLSGWPPEPGSSGWPRDSGWVADCLNYIQKPSYKDGACIPFFLVGLNRARVVVRAIATSDNSLGHRFGWIVASIGFPVSNVAIARSLER</sequence>